<reference evidence="1" key="2">
    <citation type="journal article" date="2021" name="Microbiome">
        <title>Successional dynamics and alternative stable states in a saline activated sludge microbial community over 9 years.</title>
        <authorList>
            <person name="Wang Y."/>
            <person name="Ye J."/>
            <person name="Ju F."/>
            <person name="Liu L."/>
            <person name="Boyd J.A."/>
            <person name="Deng Y."/>
            <person name="Parks D.H."/>
            <person name="Jiang X."/>
            <person name="Yin X."/>
            <person name="Woodcroft B.J."/>
            <person name="Tyson G.W."/>
            <person name="Hugenholtz P."/>
            <person name="Polz M.F."/>
            <person name="Zhang T."/>
        </authorList>
    </citation>
    <scope>NUCLEOTIDE SEQUENCE</scope>
    <source>
        <strain evidence="1">HKST-UBA01</strain>
    </source>
</reference>
<dbReference type="EMBL" id="JAGQKX010000154">
    <property type="protein sequence ID" value="MCA9390621.1"/>
    <property type="molecule type" value="Genomic_DNA"/>
</dbReference>
<accession>A0A955LIT5</accession>
<dbReference type="AlphaFoldDB" id="A0A955LIT5"/>
<name>A0A955LIT5_UNCKA</name>
<reference evidence="1" key="1">
    <citation type="submission" date="2020-04" db="EMBL/GenBank/DDBJ databases">
        <authorList>
            <person name="Zhang T."/>
        </authorList>
    </citation>
    <scope>NUCLEOTIDE SEQUENCE</scope>
    <source>
        <strain evidence="1">HKST-UBA01</strain>
    </source>
</reference>
<evidence type="ECO:0000313" key="2">
    <source>
        <dbReference type="Proteomes" id="UP000701698"/>
    </source>
</evidence>
<evidence type="ECO:0000313" key="1">
    <source>
        <dbReference type="EMBL" id="MCA9390621.1"/>
    </source>
</evidence>
<dbReference type="Proteomes" id="UP000701698">
    <property type="component" value="Unassembled WGS sequence"/>
</dbReference>
<gene>
    <name evidence="1" type="ORF">KC571_04425</name>
</gene>
<proteinExistence type="predicted"/>
<organism evidence="1 2">
    <name type="scientific">candidate division WWE3 bacterium</name>
    <dbReference type="NCBI Taxonomy" id="2053526"/>
    <lineage>
        <taxon>Bacteria</taxon>
        <taxon>Katanobacteria</taxon>
    </lineage>
</organism>
<protein>
    <submittedName>
        <fullName evidence="1">Uncharacterized protein</fullName>
    </submittedName>
</protein>
<feature type="non-terminal residue" evidence="1">
    <location>
        <position position="107"/>
    </location>
</feature>
<comment type="caution">
    <text evidence="1">The sequence shown here is derived from an EMBL/GenBank/DDBJ whole genome shotgun (WGS) entry which is preliminary data.</text>
</comment>
<sequence length="107" mass="11868">MKILTTVTSVLILCSTAYSDASIPCETQGKRYEIEGEGGSGFQIDKSDHTQVPWQQKLDEAEANCEADIQTQTLANALDCVVFCSQWICDTRYTTDQFECTATNEDV</sequence>